<evidence type="ECO:0000313" key="3">
    <source>
        <dbReference type="Proteomes" id="UP000299102"/>
    </source>
</evidence>
<reference evidence="2 3" key="1">
    <citation type="journal article" date="2019" name="Commun. Biol.">
        <title>The bagworm genome reveals a unique fibroin gene that provides high tensile strength.</title>
        <authorList>
            <person name="Kono N."/>
            <person name="Nakamura H."/>
            <person name="Ohtoshi R."/>
            <person name="Tomita M."/>
            <person name="Numata K."/>
            <person name="Arakawa K."/>
        </authorList>
    </citation>
    <scope>NUCLEOTIDE SEQUENCE [LARGE SCALE GENOMIC DNA]</scope>
</reference>
<keyword evidence="3" id="KW-1185">Reference proteome</keyword>
<sequence length="84" mass="8843">MVKRRATNKRKKRHVGRGDRAKGGHHRTGVGAGAAHRPRGAGEGPGRRRGPGATTAGLAGARPAPVVHPGEESIRCGHELSFLW</sequence>
<dbReference type="EMBL" id="BGZK01000039">
    <property type="protein sequence ID" value="GBP10125.1"/>
    <property type="molecule type" value="Genomic_DNA"/>
</dbReference>
<evidence type="ECO:0000313" key="2">
    <source>
        <dbReference type="EMBL" id="GBP10125.1"/>
    </source>
</evidence>
<organism evidence="2 3">
    <name type="scientific">Eumeta variegata</name>
    <name type="common">Bagworm moth</name>
    <name type="synonym">Eumeta japonica</name>
    <dbReference type="NCBI Taxonomy" id="151549"/>
    <lineage>
        <taxon>Eukaryota</taxon>
        <taxon>Metazoa</taxon>
        <taxon>Ecdysozoa</taxon>
        <taxon>Arthropoda</taxon>
        <taxon>Hexapoda</taxon>
        <taxon>Insecta</taxon>
        <taxon>Pterygota</taxon>
        <taxon>Neoptera</taxon>
        <taxon>Endopterygota</taxon>
        <taxon>Lepidoptera</taxon>
        <taxon>Glossata</taxon>
        <taxon>Ditrysia</taxon>
        <taxon>Tineoidea</taxon>
        <taxon>Psychidae</taxon>
        <taxon>Oiketicinae</taxon>
        <taxon>Eumeta</taxon>
    </lineage>
</organism>
<dbReference type="Proteomes" id="UP000299102">
    <property type="component" value="Unassembled WGS sequence"/>
</dbReference>
<proteinExistence type="predicted"/>
<name>A0A4C1T7F1_EUMVA</name>
<protein>
    <submittedName>
        <fullName evidence="2">Uncharacterized protein</fullName>
    </submittedName>
</protein>
<comment type="caution">
    <text evidence="2">The sequence shown here is derived from an EMBL/GenBank/DDBJ whole genome shotgun (WGS) entry which is preliminary data.</text>
</comment>
<accession>A0A4C1T7F1</accession>
<dbReference type="AlphaFoldDB" id="A0A4C1T7F1"/>
<feature type="region of interest" description="Disordered" evidence="1">
    <location>
        <begin position="1"/>
        <end position="70"/>
    </location>
</feature>
<evidence type="ECO:0000256" key="1">
    <source>
        <dbReference type="SAM" id="MobiDB-lite"/>
    </source>
</evidence>
<feature type="compositionally biased region" description="Low complexity" evidence="1">
    <location>
        <begin position="51"/>
        <end position="65"/>
    </location>
</feature>
<feature type="compositionally biased region" description="Basic residues" evidence="1">
    <location>
        <begin position="1"/>
        <end position="15"/>
    </location>
</feature>
<gene>
    <name evidence="2" type="ORF">EVAR_77542_1</name>
</gene>